<dbReference type="PANTHER" id="PTHR33375">
    <property type="entry name" value="CHROMOSOME-PARTITIONING PROTEIN PARB-RELATED"/>
    <property type="match status" value="1"/>
</dbReference>
<dbReference type="PANTHER" id="PTHR33375:SF1">
    <property type="entry name" value="CHROMOSOME-PARTITIONING PROTEIN PARB-RELATED"/>
    <property type="match status" value="1"/>
</dbReference>
<evidence type="ECO:0000313" key="2">
    <source>
        <dbReference type="EMBL" id="GAH69737.1"/>
    </source>
</evidence>
<dbReference type="GO" id="GO:0007059">
    <property type="term" value="P:chromosome segregation"/>
    <property type="evidence" value="ECO:0007669"/>
    <property type="project" value="TreeGrafter"/>
</dbReference>
<dbReference type="Gene3D" id="1.10.10.2830">
    <property type="match status" value="1"/>
</dbReference>
<gene>
    <name evidence="2" type="ORF">S03H2_43360</name>
</gene>
<protein>
    <recommendedName>
        <fullName evidence="1">ParB/Spo0J HTH domain-containing protein</fullName>
    </recommendedName>
</protein>
<dbReference type="AlphaFoldDB" id="X1HJS3"/>
<dbReference type="InterPro" id="IPR050336">
    <property type="entry name" value="Chromosome_partition/occlusion"/>
</dbReference>
<dbReference type="InterPro" id="IPR041468">
    <property type="entry name" value="HTH_ParB/Spo0J"/>
</dbReference>
<dbReference type="GO" id="GO:0045881">
    <property type="term" value="P:positive regulation of sporulation resulting in formation of a cellular spore"/>
    <property type="evidence" value="ECO:0007669"/>
    <property type="project" value="TreeGrafter"/>
</dbReference>
<dbReference type="GO" id="GO:0005694">
    <property type="term" value="C:chromosome"/>
    <property type="evidence" value="ECO:0007669"/>
    <property type="project" value="TreeGrafter"/>
</dbReference>
<sequence length="170" mass="18992">MAENFHRKDMSPIETAAMIAEYKKTYKFSVEEIAKILHKTRQWVEGILKMEDWPHDVQMAVHKGQISVSAAGNLVTIGDKTYRLFLLRNAIEQGATARTTAAWLQEYESRQPMEEAVNAGPVEGHIVSKTGVPQVPCFFCAQSYPMDRVSHVPVCGGCVKDIRQAAEAAR</sequence>
<dbReference type="EMBL" id="BARU01027043">
    <property type="protein sequence ID" value="GAH69737.1"/>
    <property type="molecule type" value="Genomic_DNA"/>
</dbReference>
<evidence type="ECO:0000259" key="1">
    <source>
        <dbReference type="Pfam" id="PF17762"/>
    </source>
</evidence>
<organism evidence="2">
    <name type="scientific">marine sediment metagenome</name>
    <dbReference type="NCBI Taxonomy" id="412755"/>
    <lineage>
        <taxon>unclassified sequences</taxon>
        <taxon>metagenomes</taxon>
        <taxon>ecological metagenomes</taxon>
    </lineage>
</organism>
<dbReference type="SUPFAM" id="SSF109709">
    <property type="entry name" value="KorB DNA-binding domain-like"/>
    <property type="match status" value="1"/>
</dbReference>
<proteinExistence type="predicted"/>
<dbReference type="Pfam" id="PF17762">
    <property type="entry name" value="HTH_ParB"/>
    <property type="match status" value="1"/>
</dbReference>
<reference evidence="2" key="1">
    <citation type="journal article" date="2014" name="Front. Microbiol.">
        <title>High frequency of phylogenetically diverse reductive dehalogenase-homologous genes in deep subseafloor sedimentary metagenomes.</title>
        <authorList>
            <person name="Kawai M."/>
            <person name="Futagami T."/>
            <person name="Toyoda A."/>
            <person name="Takaki Y."/>
            <person name="Nishi S."/>
            <person name="Hori S."/>
            <person name="Arai W."/>
            <person name="Tsubouchi T."/>
            <person name="Morono Y."/>
            <person name="Uchiyama I."/>
            <person name="Ito T."/>
            <person name="Fujiyama A."/>
            <person name="Inagaki F."/>
            <person name="Takami H."/>
        </authorList>
    </citation>
    <scope>NUCLEOTIDE SEQUENCE</scope>
    <source>
        <strain evidence="2">Expedition CK06-06</strain>
    </source>
</reference>
<name>X1HJS3_9ZZZZ</name>
<feature type="domain" description="ParB/Spo0J HTH" evidence="1">
    <location>
        <begin position="8"/>
        <end position="107"/>
    </location>
</feature>
<accession>X1HJS3</accession>
<comment type="caution">
    <text evidence="2">The sequence shown here is derived from an EMBL/GenBank/DDBJ whole genome shotgun (WGS) entry which is preliminary data.</text>
</comment>